<dbReference type="GeneID" id="95587717"/>
<keyword evidence="5" id="KW-0804">Transcription</keyword>
<feature type="region of interest" description="Disordered" evidence="7">
    <location>
        <begin position="271"/>
        <end position="299"/>
    </location>
</feature>
<comment type="similarity">
    <text evidence="1">Belongs to the AfsR/DnrI/RedD regulatory family.</text>
</comment>
<dbReference type="InterPro" id="IPR051677">
    <property type="entry name" value="AfsR-DnrI-RedD_regulator"/>
</dbReference>
<dbReference type="InterPro" id="IPR041664">
    <property type="entry name" value="AAA_16"/>
</dbReference>
<evidence type="ECO:0000256" key="5">
    <source>
        <dbReference type="ARBA" id="ARBA00023163"/>
    </source>
</evidence>
<dbReference type="InterPro" id="IPR036388">
    <property type="entry name" value="WH-like_DNA-bd_sf"/>
</dbReference>
<dbReference type="SUPFAM" id="SSF52540">
    <property type="entry name" value="P-loop containing nucleoside triphosphate hydrolases"/>
    <property type="match status" value="1"/>
</dbReference>
<dbReference type="InterPro" id="IPR005158">
    <property type="entry name" value="BTAD"/>
</dbReference>
<dbReference type="InterPro" id="IPR011990">
    <property type="entry name" value="TPR-like_helical_dom_sf"/>
</dbReference>
<dbReference type="Gene3D" id="1.25.40.10">
    <property type="entry name" value="Tetratricopeptide repeat domain"/>
    <property type="match status" value="1"/>
</dbReference>
<dbReference type="SUPFAM" id="SSF46894">
    <property type="entry name" value="C-terminal effector domain of the bipartite response regulators"/>
    <property type="match status" value="1"/>
</dbReference>
<evidence type="ECO:0000256" key="6">
    <source>
        <dbReference type="PROSITE-ProRule" id="PRU01091"/>
    </source>
</evidence>
<proteinExistence type="inferred from homology"/>
<reference evidence="10" key="1">
    <citation type="submission" date="2023-07" db="EMBL/GenBank/DDBJ databases">
        <title>Whole genome shotgun sequence of Streptomyces nojiriensis NBRC 13794.</title>
        <authorList>
            <person name="Komaki H."/>
            <person name="Tamura T."/>
        </authorList>
    </citation>
    <scope>NUCLEOTIDE SEQUENCE [LARGE SCALE GENOMIC DNA]</scope>
    <source>
        <strain evidence="10">NBRC 13794</strain>
    </source>
</reference>
<evidence type="ECO:0000313" key="10">
    <source>
        <dbReference type="Proteomes" id="UP000613974"/>
    </source>
</evidence>
<dbReference type="Pfam" id="PF00486">
    <property type="entry name" value="Trans_reg_C"/>
    <property type="match status" value="1"/>
</dbReference>
<dbReference type="PRINTS" id="PR00364">
    <property type="entry name" value="DISEASERSIST"/>
</dbReference>
<keyword evidence="3" id="KW-0805">Transcription regulation</keyword>
<accession>A0ABQ3SMT1</accession>
<dbReference type="InterPro" id="IPR001867">
    <property type="entry name" value="OmpR/PhoB-type_DNA-bd"/>
</dbReference>
<dbReference type="PANTHER" id="PTHR35807">
    <property type="entry name" value="TRANSCRIPTIONAL REGULATOR REDD-RELATED"/>
    <property type="match status" value="1"/>
</dbReference>
<evidence type="ECO:0000256" key="7">
    <source>
        <dbReference type="SAM" id="MobiDB-lite"/>
    </source>
</evidence>
<dbReference type="InterPro" id="IPR016032">
    <property type="entry name" value="Sig_transdc_resp-reg_C-effctor"/>
</dbReference>
<evidence type="ECO:0000256" key="1">
    <source>
        <dbReference type="ARBA" id="ARBA00005820"/>
    </source>
</evidence>
<dbReference type="CDD" id="cd15831">
    <property type="entry name" value="BTAD"/>
    <property type="match status" value="1"/>
</dbReference>
<feature type="DNA-binding region" description="OmpR/PhoB-type" evidence="6">
    <location>
        <begin position="1"/>
        <end position="97"/>
    </location>
</feature>
<evidence type="ECO:0000313" key="9">
    <source>
        <dbReference type="EMBL" id="GHI69436.1"/>
    </source>
</evidence>
<dbReference type="EMBL" id="BNEC01000005">
    <property type="protein sequence ID" value="GHI69436.1"/>
    <property type="molecule type" value="Genomic_DNA"/>
</dbReference>
<keyword evidence="4 6" id="KW-0238">DNA-binding</keyword>
<feature type="domain" description="OmpR/PhoB-type" evidence="8">
    <location>
        <begin position="1"/>
        <end position="97"/>
    </location>
</feature>
<dbReference type="RefSeq" id="WP_189746542.1">
    <property type="nucleotide sequence ID" value="NZ_BMRL01000022.1"/>
</dbReference>
<protein>
    <recommendedName>
        <fullName evidence="8">OmpR/PhoB-type domain-containing protein</fullName>
    </recommendedName>
</protein>
<dbReference type="SMART" id="SM00862">
    <property type="entry name" value="Trans_reg_C"/>
    <property type="match status" value="1"/>
</dbReference>
<organism evidence="9 10">
    <name type="scientific">Streptomyces nojiriensis</name>
    <dbReference type="NCBI Taxonomy" id="66374"/>
    <lineage>
        <taxon>Bacteria</taxon>
        <taxon>Bacillati</taxon>
        <taxon>Actinomycetota</taxon>
        <taxon>Actinomycetes</taxon>
        <taxon>Kitasatosporales</taxon>
        <taxon>Streptomycetaceae</taxon>
        <taxon>Streptomyces</taxon>
    </lineage>
</organism>
<evidence type="ECO:0000256" key="3">
    <source>
        <dbReference type="ARBA" id="ARBA00023015"/>
    </source>
</evidence>
<sequence>MHISVLGVIAVTGREGGDATPTAAKDLAFLGELLAHAGSFVSSDHLVDRVWGRRPTADPLNAVQVRVSRLRRLFRKEWGVDGEAVVVTKPGGYVLDLDRYAVDARDFEDLVRQSRCRREHGDPSGAAGVLARGLAMWRGAPFSGLQDSPCTAAEAARLEEVRATVAETYAELLLELGRPQDAVGTLGGLTSRYPLREHAHRLLMEALHACGRPAEALLVYERLRGRLAEQLGVAPGQQVQARYQALLSGRDEALDRTAARLGVPAPARTRGRVAAGRDGVRPRSQAHPPAPPHVRAPDRVPARVTTATTEATAATGHGAVSGIPRLPACFTGRTEVVGLVERVLDGPAGNAARAVAVSGMPGAGKSALAAVVAHRMGERFPDGRIHLDLRGGGAAPPPAARVLRQALTLLGGERGTVGPLEPEPAPGSDAGAQELSRLTARLRHAVTGRRVLFVFDDVAGAAQLRPLLEPLAGCAVLATSRSPLAGLDGFTLVRVGPLPPTDSVELLSRLAGAGRVAAEAAEAGRVADLCGHLPLALRVVGARLAAHPALSLADLAGALARGASRLDELEFDDLSVRRSLASGHRALARASDTRGRLAARLLPLLGGKRLAQVTPALAGRLLERGPEAGASALEGLAAAGFVTAGRDGCHAVHTLIQDYAREVAEGGAGHRRAPEPARPGPAPPDVRGAGRGRARAAERASTARYGEERWAGR</sequence>
<dbReference type="Gene3D" id="3.40.50.300">
    <property type="entry name" value="P-loop containing nucleotide triphosphate hydrolases"/>
    <property type="match status" value="1"/>
</dbReference>
<evidence type="ECO:0000256" key="2">
    <source>
        <dbReference type="ARBA" id="ARBA00023012"/>
    </source>
</evidence>
<keyword evidence="10" id="KW-1185">Reference proteome</keyword>
<dbReference type="Pfam" id="PF03704">
    <property type="entry name" value="BTAD"/>
    <property type="match status" value="1"/>
</dbReference>
<gene>
    <name evidence="9" type="ORF">Snoj_33540</name>
</gene>
<dbReference type="Pfam" id="PF13191">
    <property type="entry name" value="AAA_16"/>
    <property type="match status" value="1"/>
</dbReference>
<keyword evidence="2" id="KW-0902">Two-component regulatory system</keyword>
<dbReference type="InterPro" id="IPR027417">
    <property type="entry name" value="P-loop_NTPase"/>
</dbReference>
<dbReference type="SUPFAM" id="SSF48452">
    <property type="entry name" value="TPR-like"/>
    <property type="match status" value="1"/>
</dbReference>
<comment type="caution">
    <text evidence="9">The sequence shown here is derived from an EMBL/GenBank/DDBJ whole genome shotgun (WGS) entry which is preliminary data.</text>
</comment>
<dbReference type="SMART" id="SM01043">
    <property type="entry name" value="BTAD"/>
    <property type="match status" value="1"/>
</dbReference>
<dbReference type="PANTHER" id="PTHR35807:SF1">
    <property type="entry name" value="TRANSCRIPTIONAL REGULATOR REDD"/>
    <property type="match status" value="1"/>
</dbReference>
<dbReference type="Gene3D" id="1.10.10.10">
    <property type="entry name" value="Winged helix-like DNA-binding domain superfamily/Winged helix DNA-binding domain"/>
    <property type="match status" value="1"/>
</dbReference>
<evidence type="ECO:0000259" key="8">
    <source>
        <dbReference type="PROSITE" id="PS51755"/>
    </source>
</evidence>
<name>A0ABQ3SMT1_9ACTN</name>
<feature type="region of interest" description="Disordered" evidence="7">
    <location>
        <begin position="665"/>
        <end position="713"/>
    </location>
</feature>
<evidence type="ECO:0000256" key="4">
    <source>
        <dbReference type="ARBA" id="ARBA00023125"/>
    </source>
</evidence>
<feature type="compositionally biased region" description="Low complexity" evidence="7">
    <location>
        <begin position="271"/>
        <end position="287"/>
    </location>
</feature>
<dbReference type="Proteomes" id="UP000613974">
    <property type="component" value="Unassembled WGS sequence"/>
</dbReference>
<dbReference type="PROSITE" id="PS51755">
    <property type="entry name" value="OMPR_PHOB"/>
    <property type="match status" value="1"/>
</dbReference>